<reference evidence="2 3" key="1">
    <citation type="submission" date="2017-05" db="EMBL/GenBank/DDBJ databases">
        <title>Draft genome sequence of Elsinoe australis.</title>
        <authorList>
            <person name="Cheng Q."/>
        </authorList>
    </citation>
    <scope>NUCLEOTIDE SEQUENCE [LARGE SCALE GENOMIC DNA]</scope>
    <source>
        <strain evidence="2 3">NL1</strain>
    </source>
</reference>
<feature type="transmembrane region" description="Helical" evidence="1">
    <location>
        <begin position="41"/>
        <end position="58"/>
    </location>
</feature>
<protein>
    <submittedName>
        <fullName evidence="2">Uncharacterized protein</fullName>
    </submittedName>
</protein>
<dbReference type="AlphaFoldDB" id="A0A2P8AFQ4"/>
<dbReference type="Proteomes" id="UP000243723">
    <property type="component" value="Unassembled WGS sequence"/>
</dbReference>
<keyword evidence="1" id="KW-1133">Transmembrane helix</keyword>
<organism evidence="2 3">
    <name type="scientific">Elsinoe australis</name>
    <dbReference type="NCBI Taxonomy" id="40998"/>
    <lineage>
        <taxon>Eukaryota</taxon>
        <taxon>Fungi</taxon>
        <taxon>Dikarya</taxon>
        <taxon>Ascomycota</taxon>
        <taxon>Pezizomycotina</taxon>
        <taxon>Dothideomycetes</taxon>
        <taxon>Dothideomycetidae</taxon>
        <taxon>Myriangiales</taxon>
        <taxon>Elsinoaceae</taxon>
        <taxon>Elsinoe</taxon>
    </lineage>
</organism>
<evidence type="ECO:0000313" key="3">
    <source>
        <dbReference type="Proteomes" id="UP000243723"/>
    </source>
</evidence>
<accession>A0A2P8AFQ4</accession>
<sequence>MSHMPPTMVGTSLSYPCTTLTVVSTSTLSVVQPGATFYPTTVPYLVSTVVLPLILYLSKGLQPQGATHISYNDIAGGSSGSSSSGSRRWLDHYHHNDFGEYDDFHNFDCHKWRCCHYYGLSALGRRDKLCDDKCHANSDICTSQYEHVNNESNRVNCNRDQLDDVRRHFLARRKRSDSYCEHNYIVNVDHQQQRRRISFLSSHGQRDLFSDCSNGHNDDSICLDTSINPGKYHYYGGHDRYCTRFDIYRWSDALLVFRIYYHSGYVKCWWYDDVCFQYIDFKLIRLVLWIFWVLGQFHVLIYCIIRIGSSQLGRVLRSIVVCQQCFIGCFNGSIHVQLRCIFNGDFDGDFFPIDRITDCLFGCIKLPVLRFSNCKFCCLSTWLYCSCGRQLRHFKFRYCSRRTDEQSHLQRHDEAQHHHHYCHPLFVHPRLIHSARLDCDVFSPSIEQLK</sequence>
<dbReference type="EMBL" id="NHZQ01000010">
    <property type="protein sequence ID" value="PSK59292.1"/>
    <property type="molecule type" value="Genomic_DNA"/>
</dbReference>
<name>A0A2P8AFQ4_9PEZI</name>
<evidence type="ECO:0000313" key="2">
    <source>
        <dbReference type="EMBL" id="PSK59292.1"/>
    </source>
</evidence>
<evidence type="ECO:0000256" key="1">
    <source>
        <dbReference type="SAM" id="Phobius"/>
    </source>
</evidence>
<comment type="caution">
    <text evidence="2">The sequence shown here is derived from an EMBL/GenBank/DDBJ whole genome shotgun (WGS) entry which is preliminary data.</text>
</comment>
<keyword evidence="1" id="KW-0472">Membrane</keyword>
<gene>
    <name evidence="2" type="ORF">B9Z65_3616</name>
</gene>
<proteinExistence type="predicted"/>
<dbReference type="OrthoDB" id="10665110at2759"/>
<feature type="transmembrane region" description="Helical" evidence="1">
    <location>
        <begin position="286"/>
        <end position="308"/>
    </location>
</feature>
<keyword evidence="3" id="KW-1185">Reference proteome</keyword>
<keyword evidence="1" id="KW-0812">Transmembrane</keyword>